<dbReference type="SUPFAM" id="SSF51735">
    <property type="entry name" value="NAD(P)-binding Rossmann-fold domains"/>
    <property type="match status" value="1"/>
</dbReference>
<dbReference type="PRINTS" id="PR00081">
    <property type="entry name" value="GDHRDH"/>
</dbReference>
<organism evidence="5 6">
    <name type="scientific">Aspergillus tanneri</name>
    <dbReference type="NCBI Taxonomy" id="1220188"/>
    <lineage>
        <taxon>Eukaryota</taxon>
        <taxon>Fungi</taxon>
        <taxon>Dikarya</taxon>
        <taxon>Ascomycota</taxon>
        <taxon>Pezizomycotina</taxon>
        <taxon>Eurotiomycetes</taxon>
        <taxon>Eurotiomycetidae</taxon>
        <taxon>Eurotiales</taxon>
        <taxon>Aspergillaceae</taxon>
        <taxon>Aspergillus</taxon>
        <taxon>Aspergillus subgen. Circumdati</taxon>
    </lineage>
</organism>
<name>A0A4S3JD30_9EURO</name>
<dbReference type="AlphaFoldDB" id="A0A4S3JD30"/>
<dbReference type="InterPro" id="IPR057571">
    <property type="entry name" value="SDR_PhqE-like"/>
</dbReference>
<dbReference type="PANTHER" id="PTHR43477:SF1">
    <property type="entry name" value="DIHYDROANTICAPSIN 7-DEHYDROGENASE"/>
    <property type="match status" value="1"/>
</dbReference>
<dbReference type="PANTHER" id="PTHR43477">
    <property type="entry name" value="DIHYDROANTICAPSIN 7-DEHYDROGENASE"/>
    <property type="match status" value="1"/>
</dbReference>
<dbReference type="InterPro" id="IPR002347">
    <property type="entry name" value="SDR_fam"/>
</dbReference>
<dbReference type="STRING" id="1220188.A0A4S3JD30"/>
<evidence type="ECO:0000313" key="6">
    <source>
        <dbReference type="Proteomes" id="UP000308092"/>
    </source>
</evidence>
<evidence type="ECO:0000313" key="5">
    <source>
        <dbReference type="EMBL" id="THC91011.1"/>
    </source>
</evidence>
<evidence type="ECO:0000256" key="1">
    <source>
        <dbReference type="ARBA" id="ARBA00006484"/>
    </source>
</evidence>
<dbReference type="RefSeq" id="XP_033422861.1">
    <property type="nucleotide sequence ID" value="XM_033574843.1"/>
</dbReference>
<dbReference type="GeneID" id="54332970"/>
<dbReference type="EMBL" id="QUQM01000005">
    <property type="protein sequence ID" value="KAA8643499.1"/>
    <property type="molecule type" value="Genomic_DNA"/>
</dbReference>
<dbReference type="Proteomes" id="UP000308092">
    <property type="component" value="Unassembled WGS sequence"/>
</dbReference>
<gene>
    <name evidence="4" type="ORF">ATNIH1004_010268</name>
    <name evidence="5" type="ORF">EYZ11_009519</name>
</gene>
<evidence type="ECO:0000256" key="2">
    <source>
        <dbReference type="ARBA" id="ARBA00022857"/>
    </source>
</evidence>
<proteinExistence type="inferred from homology"/>
<dbReference type="OrthoDB" id="294295at2759"/>
<dbReference type="Pfam" id="PF23441">
    <property type="entry name" value="SDR"/>
    <property type="match status" value="1"/>
</dbReference>
<dbReference type="VEuPathDB" id="FungiDB:EYZ11_009519"/>
<keyword evidence="3" id="KW-0560">Oxidoreductase</keyword>
<reference evidence="4 7" key="2">
    <citation type="submission" date="2019-08" db="EMBL/GenBank/DDBJ databases">
        <title>The genome sequence of a newly discovered highly antifungal drug resistant Aspergillus species, Aspergillus tanneri NIH 1004.</title>
        <authorList>
            <person name="Mounaud S."/>
            <person name="Singh I."/>
            <person name="Joardar V."/>
            <person name="Pakala S."/>
            <person name="Pakala S."/>
            <person name="Venepally P."/>
            <person name="Chung J.K."/>
            <person name="Losada L."/>
            <person name="Nierman W.C."/>
        </authorList>
    </citation>
    <scope>NUCLEOTIDE SEQUENCE [LARGE SCALE GENOMIC DNA]</scope>
    <source>
        <strain evidence="4 7">NIH1004</strain>
    </source>
</reference>
<dbReference type="EMBL" id="SOSA01000456">
    <property type="protein sequence ID" value="THC91011.1"/>
    <property type="molecule type" value="Genomic_DNA"/>
</dbReference>
<evidence type="ECO:0000256" key="3">
    <source>
        <dbReference type="ARBA" id="ARBA00023002"/>
    </source>
</evidence>
<accession>A0A4S3JD30</accession>
<protein>
    <submittedName>
        <fullName evidence="5">Uncharacterized protein</fullName>
    </submittedName>
</protein>
<comment type="similarity">
    <text evidence="1">Belongs to the short-chain dehydrogenases/reductases (SDR) family.</text>
</comment>
<dbReference type="InterPro" id="IPR051122">
    <property type="entry name" value="SDR_DHRS6-like"/>
</dbReference>
<sequence>MSAIYNKLLNKHVLILGGTSGIGFGVAKASLASSARVTVSSSSVDRVSSAVTKLTGEFPGAQVQGYACDLGGENVEEEIESLFEKVGSVDHIVFTVGEKPLAMPLADITREKILAPAQIRLVAPILVAKVGSKYLSAGPESSITLTTGQAWERPAPDWTIMSGYLGAYYSLTRNLALDMKPVRVNAVSPAIVETEMWDGMPKEQKEGIFQFMASKYPTGRVTKPETLAEAYLYLMKDSNITGRVVGSDSGASLV</sequence>
<reference evidence="5 6" key="1">
    <citation type="submission" date="2019-03" db="EMBL/GenBank/DDBJ databases">
        <title>The genome sequence of a newly discovered highly antifungal drug resistant Aspergillus species, Aspergillus tanneri NIH 1004.</title>
        <authorList>
            <person name="Mounaud S."/>
            <person name="Singh I."/>
            <person name="Joardar V."/>
            <person name="Pakala S."/>
            <person name="Pakala S."/>
            <person name="Venepally P."/>
            <person name="Hoover J."/>
            <person name="Nierman W."/>
            <person name="Chung J."/>
            <person name="Losada L."/>
        </authorList>
    </citation>
    <scope>NUCLEOTIDE SEQUENCE [LARGE SCALE GENOMIC DNA]</scope>
    <source>
        <strain evidence="5 6">NIH1004</strain>
    </source>
</reference>
<dbReference type="Gene3D" id="3.40.50.720">
    <property type="entry name" value="NAD(P)-binding Rossmann-like Domain"/>
    <property type="match status" value="1"/>
</dbReference>
<dbReference type="GO" id="GO:0016491">
    <property type="term" value="F:oxidoreductase activity"/>
    <property type="evidence" value="ECO:0007669"/>
    <property type="project" value="UniProtKB-KW"/>
</dbReference>
<dbReference type="InterPro" id="IPR036291">
    <property type="entry name" value="NAD(P)-bd_dom_sf"/>
</dbReference>
<keyword evidence="2" id="KW-0521">NADP</keyword>
<evidence type="ECO:0000313" key="4">
    <source>
        <dbReference type="EMBL" id="KAA8643499.1"/>
    </source>
</evidence>
<dbReference type="Proteomes" id="UP000324241">
    <property type="component" value="Unassembled WGS sequence"/>
</dbReference>
<comment type="caution">
    <text evidence="5">The sequence shown here is derived from an EMBL/GenBank/DDBJ whole genome shotgun (WGS) entry which is preliminary data.</text>
</comment>
<keyword evidence="6" id="KW-1185">Reference proteome</keyword>
<evidence type="ECO:0000313" key="7">
    <source>
        <dbReference type="Proteomes" id="UP000324241"/>
    </source>
</evidence>